<dbReference type="GO" id="GO:0030246">
    <property type="term" value="F:carbohydrate binding"/>
    <property type="evidence" value="ECO:0007669"/>
    <property type="project" value="InterPro"/>
</dbReference>
<dbReference type="GO" id="GO:0046872">
    <property type="term" value="F:metal ion binding"/>
    <property type="evidence" value="ECO:0007669"/>
    <property type="project" value="UniProtKB-KW"/>
</dbReference>
<dbReference type="Pfam" id="PF07748">
    <property type="entry name" value="Glyco_hydro_38C"/>
    <property type="match status" value="1"/>
</dbReference>
<evidence type="ECO:0000259" key="14">
    <source>
        <dbReference type="SMART" id="SM00872"/>
    </source>
</evidence>
<dbReference type="SMART" id="SM00872">
    <property type="entry name" value="Alpha-mann_mid"/>
    <property type="match status" value="1"/>
</dbReference>
<dbReference type="PANTHER" id="PTHR11607:SF3">
    <property type="entry name" value="LYSOSOMAL ALPHA-MANNOSIDASE"/>
    <property type="match status" value="1"/>
</dbReference>
<dbReference type="Gene3D" id="1.20.1270.50">
    <property type="entry name" value="Glycoside hydrolase family 38, central domain"/>
    <property type="match status" value="1"/>
</dbReference>
<dbReference type="Pfam" id="PF01074">
    <property type="entry name" value="Glyco_hydro_38N"/>
    <property type="match status" value="1"/>
</dbReference>
<keyword evidence="13" id="KW-0472">Membrane</keyword>
<comment type="cofactor">
    <cofactor evidence="1">
        <name>Zn(2+)</name>
        <dbReference type="ChEBI" id="CHEBI:29105"/>
    </cofactor>
</comment>
<name>A0AAF5I2N3_STRER</name>
<feature type="transmembrane region" description="Helical" evidence="13">
    <location>
        <begin position="1491"/>
        <end position="1509"/>
    </location>
</feature>
<dbReference type="GO" id="GO:0006491">
    <property type="term" value="P:N-glycan processing"/>
    <property type="evidence" value="ECO:0007669"/>
    <property type="project" value="TreeGrafter"/>
</dbReference>
<comment type="catalytic activity">
    <reaction evidence="11">
        <text>N(4)-{beta-D-GlcNAc-(1-&gt;2)-alpha-D-Man-(1-&gt;3)-[alpha-D-Man-(1-&gt;3)-[alpha-D-Man-(1-&gt;6)]-alpha-D-Man-(1-&gt;6)]-beta-D-Man-(1-&gt;4)-beta-D-GlcNAc-(1-&gt;4)-beta-D-GlcNAc}-L-asparaginyl-[protein] + 2 H2O = 2 alpha-D-mannopyranose + an N(4)-{beta-D-GlcNAc-(1-&gt;2)-alpha-D-Man-(1-&gt;3)-[alpha-D-Man-(1-&gt;6)]-beta-D-Man-(1-&gt;4)-beta-D-GlcNAc-(1-&gt;4)-beta-D-GlcNAc}-L-asparaginyl-[protein]</text>
        <dbReference type="Rhea" id="RHEA:56052"/>
        <dbReference type="Rhea" id="RHEA-COMP:14368"/>
        <dbReference type="Rhea" id="RHEA-COMP:14369"/>
        <dbReference type="ChEBI" id="CHEBI:15377"/>
        <dbReference type="ChEBI" id="CHEBI:28729"/>
        <dbReference type="ChEBI" id="CHEBI:60615"/>
        <dbReference type="ChEBI" id="CHEBI:60625"/>
        <dbReference type="EC" id="3.2.1.114"/>
    </reaction>
</comment>
<evidence type="ECO:0000256" key="12">
    <source>
        <dbReference type="SAM" id="Coils"/>
    </source>
</evidence>
<dbReference type="GO" id="GO:0000139">
    <property type="term" value="C:Golgi membrane"/>
    <property type="evidence" value="ECO:0007669"/>
    <property type="project" value="TreeGrafter"/>
</dbReference>
<dbReference type="InterPro" id="IPR015341">
    <property type="entry name" value="Glyco_hydro_38_cen"/>
</dbReference>
<keyword evidence="5" id="KW-0862">Zinc</keyword>
<protein>
    <recommendedName>
        <fullName evidence="9">mannosyl-oligosaccharide 1,3-1,6-alpha-mannosidase</fullName>
        <ecNumber evidence="9">3.2.1.114</ecNumber>
    </recommendedName>
    <alternativeName>
        <fullName evidence="10">Mannosyl-oligosaccharide 1,3-1,6-alpha-mannosidase</fullName>
    </alternativeName>
</protein>
<dbReference type="InterPro" id="IPR037094">
    <property type="entry name" value="Glyco_hydro_38_cen_sf"/>
</dbReference>
<feature type="transmembrane region" description="Helical" evidence="13">
    <location>
        <begin position="16"/>
        <end position="35"/>
    </location>
</feature>
<dbReference type="InterPro" id="IPR028995">
    <property type="entry name" value="Glyco_hydro_57/38_cen_sf"/>
</dbReference>
<dbReference type="SUPFAM" id="SSF88688">
    <property type="entry name" value="Families 57/38 glycoside transferase middle domain"/>
    <property type="match status" value="1"/>
</dbReference>
<dbReference type="GO" id="GO:0004572">
    <property type="term" value="F:mannosyl-oligosaccharide 1,3-1,6-alpha-mannosidase activity"/>
    <property type="evidence" value="ECO:0007669"/>
    <property type="project" value="UniProtKB-EC"/>
</dbReference>
<dbReference type="Gene3D" id="2.60.40.1180">
    <property type="entry name" value="Golgi alpha-mannosidase II"/>
    <property type="match status" value="1"/>
</dbReference>
<dbReference type="Pfam" id="PF09261">
    <property type="entry name" value="Alpha-mann_mid"/>
    <property type="match status" value="1"/>
</dbReference>
<keyword evidence="6" id="KW-1015">Disulfide bond</keyword>
<dbReference type="InterPro" id="IPR013780">
    <property type="entry name" value="Glyco_hydro_b"/>
</dbReference>
<feature type="domain" description="Glycoside hydrolase family 38 central" evidence="14">
    <location>
        <begin position="539"/>
        <end position="627"/>
    </location>
</feature>
<dbReference type="GO" id="GO:0006013">
    <property type="term" value="P:mannose metabolic process"/>
    <property type="evidence" value="ECO:0007669"/>
    <property type="project" value="InterPro"/>
</dbReference>
<evidence type="ECO:0000313" key="15">
    <source>
        <dbReference type="Proteomes" id="UP000035681"/>
    </source>
</evidence>
<evidence type="ECO:0000256" key="13">
    <source>
        <dbReference type="SAM" id="Phobius"/>
    </source>
</evidence>
<evidence type="ECO:0000256" key="1">
    <source>
        <dbReference type="ARBA" id="ARBA00001947"/>
    </source>
</evidence>
<evidence type="ECO:0000256" key="8">
    <source>
        <dbReference type="ARBA" id="ARBA00059516"/>
    </source>
</evidence>
<sequence length="1514" mass="177817">LEKLFFKMLPVRLKTYFFYFIIFFSLLFLYIYNYHNSNYVTNFEMQKIEEDVIKLKNDADIQINKLREEIKNDKKIINQYKEKILELEDEVKKKSKINYENNIVKPIIDKQKNQVIEEKLKSMKKKIKEEQNVLKEPKIINEISSIKSSTKSCKMDIKKLFSSNNNDVQMLNVYETIPFSNIDGGVWRQGWDITYDKKNILFEPKLRVFVVPHSHNDPGWLKTFENYYNDQVDFILSTVTDFIIKNDDMRFIYAEMSFLEKYWDKKNSTEREKIKQLVKDGKIEIVTGGWVMTDEANSHYFAQIMELFEGHEFLKNHFDNYKPKNHWSIDPFGLSPTMAYLLKKSNLTSMAIQRVHYEVKKYLAEKKQLEFNWRQLWDNDEGKTDIFTSLFPFFSYDIPHTCGPDPSICCQFDFLRMLKYGCDWKINPVKIISKNIKERAQLLVDQYRKKSTLFKYNTLLVPLGDDFRYETKEEISIQYDNYKKLFDYINSPEGVKTFNMEVKFGTLKDYFDEVNKKLSKETATILTGDFFTYADHDDHYWSGYYTSRPFYKKLDRLVQHYLRGADLLYSTSIMRYSKNTNLLENYKNKVNYSLLVEGRRYMSLFQHHDGVTGTAKSFVMNDYSGKMLKAIENCFTIIQNSIEFFLKNIKNKKYEINGSENIKNNDVIKLTVNEYMESSDTLPSSYVINQNTSIILYNPLSREVDEIICLKINSYEMRIKNVKEKDQEIRPIIEVTDNHFIFSYSSSNQNRKKNFYELCFKANIGPLDIKIYDLIKKRLPKECFVKINGSDINVKTIDITENYLKDDEGNYIFDIDRVIKNNEGHIDLKFNSVSISINDKTGFLSHINNEIVETSFSKYGVRSPIHSKPGGEVVSGAYLFLPDGPSTKISSDDNSYIILDGNLKKTVIVKGNRQTYLFHKTEIIKDKLYVSVKNEIGIMDLFDFEMAMEIKSEINSEDIFYTDLNGYQVIRRKRFDDKIPLQGNFYPMPSTIYIEDSKKKGKRLSLIGNQPLGCSSLSSGKMEVILDRRLTQDDSRGLASGVLDNVKTRSSFRIILEEIEKEELFNNSPTGFLSKVSQLTNQQMHYQPIILFSNNLLNINNKEILSNNFSPLKESLPCDYHVVGMRAETKKCDYDKRENGGIVYNSENSIGLILQRYAFDCSLTYQKKQKEDKCFESEGKIFNSSLTMMLYIEAFIYYCFIIKLVDSKDRPNFEDLLDAIDECDLLVNFGSLLDFNESISGHDEWHVSYLKFLNLRLDFYYFQHSLELRTYRNLHYDPDGTKKKVAQKKLCRVIDDMDSSIVTLFPNINSGIKNLTNSNTEEYINKLRQEIIKICSTDRKIFNKVVFKRHGDPIVQQKEETEDECVAKVKTIFTSSCNREKELMDFCLTVMFKAGRIIEECYGDVDDVVKRIVEIKRNSPSICYYNNSAFPNCTIMAESINVDGDNSKHFFKNSTYQALKKVTQICEVIFAVHKRNYYTQKQLLMELEEKSTSFFVFLCIFVDLIRFIYKFNHY</sequence>
<dbReference type="Gene3D" id="3.20.110.10">
    <property type="entry name" value="Glycoside hydrolase 38, N terminal domain"/>
    <property type="match status" value="1"/>
</dbReference>
<dbReference type="InterPro" id="IPR011682">
    <property type="entry name" value="Glyco_hydro_38_C"/>
</dbReference>
<reference evidence="16" key="1">
    <citation type="submission" date="2024-02" db="UniProtKB">
        <authorList>
            <consortium name="WormBaseParasite"/>
        </authorList>
    </citation>
    <scope>IDENTIFICATION</scope>
</reference>
<dbReference type="SUPFAM" id="SSF74650">
    <property type="entry name" value="Galactose mutarotase-like"/>
    <property type="match status" value="1"/>
</dbReference>
<dbReference type="InterPro" id="IPR050843">
    <property type="entry name" value="Glycosyl_Hydrlase_38"/>
</dbReference>
<dbReference type="Proteomes" id="UP000035681">
    <property type="component" value="Unplaced"/>
</dbReference>
<evidence type="ECO:0000256" key="11">
    <source>
        <dbReference type="ARBA" id="ARBA00093232"/>
    </source>
</evidence>
<dbReference type="InterPro" id="IPR027291">
    <property type="entry name" value="Glyco_hydro_38_N_sf"/>
</dbReference>
<evidence type="ECO:0000256" key="5">
    <source>
        <dbReference type="ARBA" id="ARBA00022833"/>
    </source>
</evidence>
<accession>A0AAF5I2N3</accession>
<evidence type="ECO:0000256" key="9">
    <source>
        <dbReference type="ARBA" id="ARBA00066412"/>
    </source>
</evidence>
<dbReference type="AlphaFoldDB" id="A0AAF5I2N3"/>
<evidence type="ECO:0000256" key="7">
    <source>
        <dbReference type="ARBA" id="ARBA00023295"/>
    </source>
</evidence>
<dbReference type="InterPro" id="IPR011013">
    <property type="entry name" value="Gal_mutarotase_sf_dom"/>
</dbReference>
<comment type="similarity">
    <text evidence="2">Belongs to the glycosyl hydrolase 38 family.</text>
</comment>
<evidence type="ECO:0000256" key="6">
    <source>
        <dbReference type="ARBA" id="ARBA00023157"/>
    </source>
</evidence>
<organism evidence="15 16">
    <name type="scientific">Strongyloides stercoralis</name>
    <name type="common">Threadworm</name>
    <dbReference type="NCBI Taxonomy" id="6248"/>
    <lineage>
        <taxon>Eukaryota</taxon>
        <taxon>Metazoa</taxon>
        <taxon>Ecdysozoa</taxon>
        <taxon>Nematoda</taxon>
        <taxon>Chromadorea</taxon>
        <taxon>Rhabditida</taxon>
        <taxon>Tylenchina</taxon>
        <taxon>Panagrolaimomorpha</taxon>
        <taxon>Strongyloidoidea</taxon>
        <taxon>Strongyloididae</taxon>
        <taxon>Strongyloides</taxon>
    </lineage>
</organism>
<dbReference type="FunFam" id="3.20.110.10:FF:000003">
    <property type="entry name" value="Alpha-mannosidase"/>
    <property type="match status" value="1"/>
</dbReference>
<dbReference type="CDD" id="cd10809">
    <property type="entry name" value="GH38N_AMII_GMII_SfManIII_like"/>
    <property type="match status" value="1"/>
</dbReference>
<dbReference type="Gene3D" id="2.70.98.30">
    <property type="entry name" value="Golgi alpha-mannosidase II, domain 4"/>
    <property type="match status" value="1"/>
</dbReference>
<keyword evidence="12" id="KW-0175">Coiled coil</keyword>
<proteinExistence type="inferred from homology"/>
<dbReference type="SUPFAM" id="SSF88713">
    <property type="entry name" value="Glycoside hydrolase/deacetylase"/>
    <property type="match status" value="1"/>
</dbReference>
<keyword evidence="13" id="KW-1133">Transmembrane helix</keyword>
<keyword evidence="15" id="KW-1185">Reference proteome</keyword>
<evidence type="ECO:0000256" key="2">
    <source>
        <dbReference type="ARBA" id="ARBA00009792"/>
    </source>
</evidence>
<dbReference type="WBParaSite" id="TCONS_00011888.p1">
    <property type="protein sequence ID" value="TCONS_00011888.p1"/>
    <property type="gene ID" value="XLOC_006907"/>
</dbReference>
<evidence type="ECO:0000256" key="4">
    <source>
        <dbReference type="ARBA" id="ARBA00022801"/>
    </source>
</evidence>
<keyword evidence="7" id="KW-0326">Glycosidase</keyword>
<dbReference type="InterPro" id="IPR011330">
    <property type="entry name" value="Glyco_hydro/deAcase_b/a-brl"/>
</dbReference>
<evidence type="ECO:0000256" key="10">
    <source>
        <dbReference type="ARBA" id="ARBA00083602"/>
    </source>
</evidence>
<dbReference type="FunFam" id="1.20.1270.50:FF:000001">
    <property type="entry name" value="Alpha-mannosidase"/>
    <property type="match status" value="1"/>
</dbReference>
<dbReference type="PANTHER" id="PTHR11607">
    <property type="entry name" value="ALPHA-MANNOSIDASE"/>
    <property type="match status" value="1"/>
</dbReference>
<keyword evidence="4" id="KW-0378">Hydrolase</keyword>
<dbReference type="EC" id="3.2.1.114" evidence="9"/>
<keyword evidence="13" id="KW-0812">Transmembrane</keyword>
<keyword evidence="3" id="KW-0479">Metal-binding</keyword>
<dbReference type="InterPro" id="IPR000602">
    <property type="entry name" value="Glyco_hydro_38_N"/>
</dbReference>
<evidence type="ECO:0000256" key="3">
    <source>
        <dbReference type="ARBA" id="ARBA00022723"/>
    </source>
</evidence>
<feature type="coiled-coil region" evidence="12">
    <location>
        <begin position="45"/>
        <end position="133"/>
    </location>
</feature>
<comment type="function">
    <text evidence="8">Catalyzes the first committed step in the biosynthesis of complex N-glycans. It controls conversion of high mannose to complex N-glycans; the final hydrolytic step in the N-glycan maturation pathway.</text>
</comment>
<evidence type="ECO:0000313" key="16">
    <source>
        <dbReference type="WBParaSite" id="TCONS_00011888.p1"/>
    </source>
</evidence>